<dbReference type="HOGENOM" id="CLU_3041072_0_0_9"/>
<dbReference type="AlphaFoldDB" id="A0A075R835"/>
<dbReference type="KEGG" id="blr:BRLA_c031210"/>
<proteinExistence type="predicted"/>
<protein>
    <submittedName>
        <fullName evidence="1">Uncharacterized protein</fullName>
    </submittedName>
</protein>
<reference evidence="1 2" key="1">
    <citation type="journal article" date="2011" name="J. Bacteriol.">
        <title>Genome sequence of Brevibacillus laterosporus LMG 15441, a pathogen of invertebrates.</title>
        <authorList>
            <person name="Djukic M."/>
            <person name="Poehlein A."/>
            <person name="Thurmer A."/>
            <person name="Daniel R."/>
        </authorList>
    </citation>
    <scope>NUCLEOTIDE SEQUENCE [LARGE SCALE GENOMIC DNA]</scope>
    <source>
        <strain evidence="1 2">LMG 15441</strain>
    </source>
</reference>
<keyword evidence="2" id="KW-1185">Reference proteome</keyword>
<evidence type="ECO:0000313" key="2">
    <source>
        <dbReference type="Proteomes" id="UP000005850"/>
    </source>
</evidence>
<gene>
    <name evidence="1" type="ORF">BRLA_c031210</name>
</gene>
<name>A0A075R835_BRELA</name>
<evidence type="ECO:0000313" key="1">
    <source>
        <dbReference type="EMBL" id="AIG27433.1"/>
    </source>
</evidence>
<dbReference type="EMBL" id="CP007806">
    <property type="protein sequence ID" value="AIG27433.1"/>
    <property type="molecule type" value="Genomic_DNA"/>
</dbReference>
<dbReference type="RefSeq" id="WP_154071873.1">
    <property type="nucleotide sequence ID" value="NZ_CP007806.1"/>
</dbReference>
<dbReference type="Proteomes" id="UP000005850">
    <property type="component" value="Chromosome"/>
</dbReference>
<accession>A0A075R835</accession>
<organism evidence="1 2">
    <name type="scientific">Brevibacillus laterosporus LMG 15441</name>
    <dbReference type="NCBI Taxonomy" id="1042163"/>
    <lineage>
        <taxon>Bacteria</taxon>
        <taxon>Bacillati</taxon>
        <taxon>Bacillota</taxon>
        <taxon>Bacilli</taxon>
        <taxon>Bacillales</taxon>
        <taxon>Paenibacillaceae</taxon>
        <taxon>Brevibacillus</taxon>
    </lineage>
</organism>
<sequence length="54" mass="6445">MKVILQDMTMEGPPEELATFMHLYRQTKMQEVSFVEQIRQQMATLPKKKIFDDI</sequence>